<reference evidence="1" key="1">
    <citation type="submission" date="2019-06" db="EMBL/GenBank/DDBJ databases">
        <title>Complete genome sequence of Methanobrevibacter arboriphilus strain SA.</title>
        <authorList>
            <person name="Asakawa S."/>
        </authorList>
    </citation>
    <scope>NUCLEOTIDE SEQUENCE</scope>
    <source>
        <strain evidence="1">SA</strain>
    </source>
</reference>
<keyword evidence="2" id="KW-1185">Reference proteome</keyword>
<evidence type="ECO:0000313" key="1">
    <source>
        <dbReference type="EMBL" id="BBL61024.1"/>
    </source>
</evidence>
<name>A0ACA8R1M2_METAZ</name>
<dbReference type="EMBL" id="AP019779">
    <property type="protein sequence ID" value="BBL61024.1"/>
    <property type="molecule type" value="Genomic_DNA"/>
</dbReference>
<evidence type="ECO:0000313" key="2">
    <source>
        <dbReference type="Proteomes" id="UP000825015"/>
    </source>
</evidence>
<accession>A0ACA8R1M2</accession>
<protein>
    <submittedName>
        <fullName evidence="1">Uncharacterized protein</fullName>
    </submittedName>
</protein>
<organism evidence="1 2">
    <name type="scientific">Methanobrevibacter arboriphilus</name>
    <dbReference type="NCBI Taxonomy" id="39441"/>
    <lineage>
        <taxon>Archaea</taxon>
        <taxon>Methanobacteriati</taxon>
        <taxon>Methanobacteriota</taxon>
        <taxon>Methanomada group</taxon>
        <taxon>Methanobacteria</taxon>
        <taxon>Methanobacteriales</taxon>
        <taxon>Methanobacteriaceae</taxon>
        <taxon>Methanobrevibacter</taxon>
    </lineage>
</organism>
<proteinExistence type="predicted"/>
<dbReference type="Proteomes" id="UP000825015">
    <property type="component" value="Chromosome"/>
</dbReference>
<sequence length="85" mass="10008">MNKEQIKLLSYIKRSEYRADILKTMENEMQFPSQIAKKVDLRINQVSTLLKGLKEKGLVECINEEEKMGRFYKLTEKGKNIVENL</sequence>
<gene>
    <name evidence="1" type="ORF">MarbSA_00640</name>
</gene>